<dbReference type="Proteomes" id="UP000325395">
    <property type="component" value="Unassembled WGS sequence"/>
</dbReference>
<dbReference type="PANTHER" id="PTHR47356">
    <property type="entry name" value="FAD-DEPENDENT MONOOXYGENASE ASQG-RELATED"/>
    <property type="match status" value="1"/>
</dbReference>
<evidence type="ECO:0000256" key="3">
    <source>
        <dbReference type="ARBA" id="ARBA00022827"/>
    </source>
</evidence>
<reference evidence="6 7" key="1">
    <citation type="submission" date="2019-04" db="EMBL/GenBank/DDBJ databases">
        <authorList>
            <consortium name="DOE Joint Genome Institute"/>
            <person name="Mondo S."/>
            <person name="Kjaerbolling I."/>
            <person name="Vesth T."/>
            <person name="Frisvad J.C."/>
            <person name="Nybo J.L."/>
            <person name="Theobald S."/>
            <person name="Kildgaard S."/>
            <person name="Isbrandt T."/>
            <person name="Kuo A."/>
            <person name="Sato A."/>
            <person name="Lyhne E.K."/>
            <person name="Kogle M.E."/>
            <person name="Wiebenga A."/>
            <person name="Kun R.S."/>
            <person name="Lubbers R.J."/>
            <person name="Makela M.R."/>
            <person name="Barry K."/>
            <person name="Chovatia M."/>
            <person name="Clum A."/>
            <person name="Daum C."/>
            <person name="Haridas S."/>
            <person name="He G."/>
            <person name="LaButti K."/>
            <person name="Lipzen A."/>
            <person name="Riley R."/>
            <person name="Salamov A."/>
            <person name="Simmons B.A."/>
            <person name="Magnuson J.K."/>
            <person name="Henrissat B."/>
            <person name="Mortensen U.H."/>
            <person name="Larsen T.O."/>
            <person name="Devries R.P."/>
            <person name="Grigoriev I.V."/>
            <person name="Machida M."/>
            <person name="Baker S.E."/>
            <person name="Andersen M.R."/>
            <person name="Cantor M.N."/>
            <person name="Hua S.X."/>
        </authorList>
    </citation>
    <scope>NUCLEOTIDE SEQUENCE [LARGE SCALE GENOMIC DNA]</scope>
    <source>
        <strain evidence="6 7">CBS 117616</strain>
    </source>
</reference>
<proteinExistence type="inferred from homology"/>
<evidence type="ECO:0000313" key="6">
    <source>
        <dbReference type="EMBL" id="KAE8411373.1"/>
    </source>
</evidence>
<organism evidence="6 7">
    <name type="scientific">Aspergillus pseudocaelatus</name>
    <dbReference type="NCBI Taxonomy" id="1825620"/>
    <lineage>
        <taxon>Eukaryota</taxon>
        <taxon>Fungi</taxon>
        <taxon>Dikarya</taxon>
        <taxon>Ascomycota</taxon>
        <taxon>Pezizomycotina</taxon>
        <taxon>Eurotiomycetes</taxon>
        <taxon>Eurotiomycetidae</taxon>
        <taxon>Eurotiales</taxon>
        <taxon>Aspergillaceae</taxon>
        <taxon>Aspergillus</taxon>
        <taxon>Aspergillus subgen. Circumdati</taxon>
    </lineage>
</organism>
<keyword evidence="3" id="KW-0274">FAD</keyword>
<feature type="domain" description="FAD-binding" evidence="5">
    <location>
        <begin position="5"/>
        <end position="40"/>
    </location>
</feature>
<evidence type="ECO:0000256" key="2">
    <source>
        <dbReference type="ARBA" id="ARBA00022630"/>
    </source>
</evidence>
<protein>
    <recommendedName>
        <fullName evidence="5">FAD-binding domain-containing protein</fullName>
    </recommendedName>
</protein>
<dbReference type="EMBL" id="ML735878">
    <property type="protein sequence ID" value="KAE8411373.1"/>
    <property type="molecule type" value="Genomic_DNA"/>
</dbReference>
<comment type="similarity">
    <text evidence="1">Belongs to the paxM FAD-dependent monooxygenase family.</text>
</comment>
<dbReference type="InterPro" id="IPR002938">
    <property type="entry name" value="FAD-bd"/>
</dbReference>
<keyword evidence="7" id="KW-1185">Reference proteome</keyword>
<dbReference type="InterPro" id="IPR050562">
    <property type="entry name" value="FAD_mOase_fung"/>
</dbReference>
<evidence type="ECO:0000256" key="4">
    <source>
        <dbReference type="ARBA" id="ARBA00023002"/>
    </source>
</evidence>
<gene>
    <name evidence="6" type="ORF">BDV36DRAFT_301905</name>
</gene>
<evidence type="ECO:0000259" key="5">
    <source>
        <dbReference type="Pfam" id="PF01494"/>
    </source>
</evidence>
<dbReference type="SUPFAM" id="SSF51905">
    <property type="entry name" value="FAD/NAD(P)-binding domain"/>
    <property type="match status" value="1"/>
</dbReference>
<dbReference type="Gene3D" id="3.50.50.60">
    <property type="entry name" value="FAD/NAD(P)-binding domain"/>
    <property type="match status" value="1"/>
</dbReference>
<keyword evidence="4" id="KW-0560">Oxidoreductase</keyword>
<sequence length="278" mass="30691">MGAFKVVIIGGSVAGLTLANIMQRYGIEYIVLEKFPKIAPQLGASSIGVNDRIEALGKSAESMKAFGPDSMRLSSLGTFGQVFKQLLNWLQIQLPRSARIDTSTLQYNSGQYKIVVSKGILTIKELNNSRTVTTQDGTKYTKVILVRAVRVHSGTRDELWRIADSDGLPTELNICVHNEKDSVAEIGDDIPLPGLIFGDVYERRQSADLTPLREYVLDKCFYKRAHFYRGCHPQGFALYCVKPGDIGASSYTIQGIRETLALAFVRVGRQSTNSRGPL</sequence>
<dbReference type="InterPro" id="IPR036188">
    <property type="entry name" value="FAD/NAD-bd_sf"/>
</dbReference>
<name>A0ABQ6W2I5_9EURO</name>
<dbReference type="Pfam" id="PF01494">
    <property type="entry name" value="FAD_binding_3"/>
    <property type="match status" value="1"/>
</dbReference>
<evidence type="ECO:0000313" key="7">
    <source>
        <dbReference type="Proteomes" id="UP000325395"/>
    </source>
</evidence>
<evidence type="ECO:0000256" key="1">
    <source>
        <dbReference type="ARBA" id="ARBA00007992"/>
    </source>
</evidence>
<keyword evidence="2" id="KW-0285">Flavoprotein</keyword>
<dbReference type="PANTHER" id="PTHR47356:SF2">
    <property type="entry name" value="FAD-BINDING DOMAIN-CONTAINING PROTEIN-RELATED"/>
    <property type="match status" value="1"/>
</dbReference>
<accession>A0ABQ6W2I5</accession>